<sequence length="135" mass="15732">MSSKGDLMVDEKKKKRMISNRESARRSRMKKEKHMKDLNEQIFYFTKKRDEMVLKIKEIFKGHSTLEMENIVLRTQKQELAKRLEYAKAVCDWYEGVGVSSPMGGVQDPWLRPFEQQPPPSNSVPVMSSAGFSKF</sequence>
<proteinExistence type="predicted"/>
<accession>A0ACB9CUH5</accession>
<reference evidence="2" key="1">
    <citation type="journal article" date="2022" name="Mol. Ecol. Resour.">
        <title>The genomes of chicory, endive, great burdock and yacon provide insights into Asteraceae palaeo-polyploidization history and plant inulin production.</title>
        <authorList>
            <person name="Fan W."/>
            <person name="Wang S."/>
            <person name="Wang H."/>
            <person name="Wang A."/>
            <person name="Jiang F."/>
            <person name="Liu H."/>
            <person name="Zhao H."/>
            <person name="Xu D."/>
            <person name="Zhang Y."/>
        </authorList>
    </citation>
    <scope>NUCLEOTIDE SEQUENCE [LARGE SCALE GENOMIC DNA]</scope>
    <source>
        <strain evidence="2">cv. Punajuju</strain>
    </source>
</reference>
<dbReference type="EMBL" id="CM042013">
    <property type="protein sequence ID" value="KAI3738008.1"/>
    <property type="molecule type" value="Genomic_DNA"/>
</dbReference>
<name>A0ACB9CUH5_CICIN</name>
<protein>
    <submittedName>
        <fullName evidence="1">Uncharacterized protein</fullName>
    </submittedName>
</protein>
<gene>
    <name evidence="1" type="ORF">L2E82_28026</name>
</gene>
<reference evidence="1 2" key="2">
    <citation type="journal article" date="2022" name="Mol. Ecol. Resour.">
        <title>The genomes of chicory, endive, great burdock and yacon provide insights into Asteraceae paleo-polyploidization history and plant inulin production.</title>
        <authorList>
            <person name="Fan W."/>
            <person name="Wang S."/>
            <person name="Wang H."/>
            <person name="Wang A."/>
            <person name="Jiang F."/>
            <person name="Liu H."/>
            <person name="Zhao H."/>
            <person name="Xu D."/>
            <person name="Zhang Y."/>
        </authorList>
    </citation>
    <scope>NUCLEOTIDE SEQUENCE [LARGE SCALE GENOMIC DNA]</scope>
    <source>
        <strain evidence="2">cv. Punajuju</strain>
        <tissue evidence="1">Leaves</tissue>
    </source>
</reference>
<dbReference type="Proteomes" id="UP001055811">
    <property type="component" value="Linkage Group LG05"/>
</dbReference>
<comment type="caution">
    <text evidence="1">The sequence shown here is derived from an EMBL/GenBank/DDBJ whole genome shotgun (WGS) entry which is preliminary data.</text>
</comment>
<organism evidence="1 2">
    <name type="scientific">Cichorium intybus</name>
    <name type="common">Chicory</name>
    <dbReference type="NCBI Taxonomy" id="13427"/>
    <lineage>
        <taxon>Eukaryota</taxon>
        <taxon>Viridiplantae</taxon>
        <taxon>Streptophyta</taxon>
        <taxon>Embryophyta</taxon>
        <taxon>Tracheophyta</taxon>
        <taxon>Spermatophyta</taxon>
        <taxon>Magnoliopsida</taxon>
        <taxon>eudicotyledons</taxon>
        <taxon>Gunneridae</taxon>
        <taxon>Pentapetalae</taxon>
        <taxon>asterids</taxon>
        <taxon>campanulids</taxon>
        <taxon>Asterales</taxon>
        <taxon>Asteraceae</taxon>
        <taxon>Cichorioideae</taxon>
        <taxon>Cichorieae</taxon>
        <taxon>Cichoriinae</taxon>
        <taxon>Cichorium</taxon>
    </lineage>
</organism>
<evidence type="ECO:0000313" key="2">
    <source>
        <dbReference type="Proteomes" id="UP001055811"/>
    </source>
</evidence>
<keyword evidence="2" id="KW-1185">Reference proteome</keyword>
<evidence type="ECO:0000313" key="1">
    <source>
        <dbReference type="EMBL" id="KAI3738008.1"/>
    </source>
</evidence>